<evidence type="ECO:0000256" key="8">
    <source>
        <dbReference type="SAM" id="MobiDB-lite"/>
    </source>
</evidence>
<comment type="subcellular location">
    <subcellularLocation>
        <location evidence="2">Cell membrane</location>
    </subcellularLocation>
    <subcellularLocation>
        <location evidence="1">Membrane</location>
        <topology evidence="1">Single-pass membrane protein</topology>
    </subcellularLocation>
</comment>
<dbReference type="RefSeq" id="WP_003611351.1">
    <property type="nucleotide sequence ID" value="NZ_ADVE02000001.1"/>
</dbReference>
<evidence type="ECO:0000256" key="9">
    <source>
        <dbReference type="SAM" id="Phobius"/>
    </source>
</evidence>
<protein>
    <recommendedName>
        <fullName evidence="10">Ancillary SecYEG translocon subunit/Cell division coordinator CpoB TPR domain-containing protein</fullName>
    </recommendedName>
</protein>
<feature type="transmembrane region" description="Helical" evidence="9">
    <location>
        <begin position="28"/>
        <end position="45"/>
    </location>
</feature>
<evidence type="ECO:0000256" key="7">
    <source>
        <dbReference type="ARBA" id="ARBA00023186"/>
    </source>
</evidence>
<feature type="region of interest" description="Disordered" evidence="8">
    <location>
        <begin position="214"/>
        <end position="241"/>
    </location>
</feature>
<proteinExistence type="predicted"/>
<dbReference type="AlphaFoldDB" id="A0A2D2CY77"/>
<accession>A0A2D2CY77</accession>
<feature type="domain" description="Ancillary SecYEG translocon subunit/Cell division coordinator CpoB TPR" evidence="10">
    <location>
        <begin position="21"/>
        <end position="197"/>
    </location>
</feature>
<evidence type="ECO:0000256" key="2">
    <source>
        <dbReference type="ARBA" id="ARBA00004236"/>
    </source>
</evidence>
<feature type="compositionally biased region" description="Pro residues" evidence="8">
    <location>
        <begin position="221"/>
        <end position="234"/>
    </location>
</feature>
<dbReference type="GO" id="GO:0044877">
    <property type="term" value="F:protein-containing complex binding"/>
    <property type="evidence" value="ECO:0007669"/>
    <property type="project" value="InterPro"/>
</dbReference>
<dbReference type="GO" id="GO:0005886">
    <property type="term" value="C:plasma membrane"/>
    <property type="evidence" value="ECO:0007669"/>
    <property type="project" value="UniProtKB-SubCell"/>
</dbReference>
<keyword evidence="7" id="KW-0143">Chaperone</keyword>
<evidence type="ECO:0000256" key="4">
    <source>
        <dbReference type="ARBA" id="ARBA00022692"/>
    </source>
</evidence>
<reference evidence="12" key="1">
    <citation type="submission" date="2017-10" db="EMBL/GenBank/DDBJ databases">
        <title>Completed PacBio SMRT sequence of Methylosinus trichosporium OB3b reveals presence of a third large plasmid.</title>
        <authorList>
            <person name="Charles T.C."/>
            <person name="Lynch M.D.J."/>
            <person name="Heil J.R."/>
            <person name="Cheng J."/>
        </authorList>
    </citation>
    <scope>NUCLEOTIDE SEQUENCE [LARGE SCALE GENOMIC DNA]</scope>
    <source>
        <strain evidence="12">OB3b</strain>
    </source>
</reference>
<dbReference type="KEGG" id="mtw:CQW49_06575"/>
<evidence type="ECO:0000256" key="6">
    <source>
        <dbReference type="ARBA" id="ARBA00023136"/>
    </source>
</evidence>
<evidence type="ECO:0000256" key="5">
    <source>
        <dbReference type="ARBA" id="ARBA00022989"/>
    </source>
</evidence>
<dbReference type="PANTHER" id="PTHR38035:SF1">
    <property type="entry name" value="ANCILLARY SECYEG TRANSLOCON SUBUNIT"/>
    <property type="match status" value="1"/>
</dbReference>
<dbReference type="InterPro" id="IPR018704">
    <property type="entry name" value="SecYEG/CpoB_TPR"/>
</dbReference>
<dbReference type="STRING" id="595536.GCA_000178815_03842"/>
<evidence type="ECO:0000313" key="11">
    <source>
        <dbReference type="EMBL" id="ATQ67589.1"/>
    </source>
</evidence>
<keyword evidence="4 9" id="KW-0812">Transmembrane</keyword>
<keyword evidence="12" id="KW-1185">Reference proteome</keyword>
<dbReference type="Proteomes" id="UP000230709">
    <property type="component" value="Chromosome"/>
</dbReference>
<keyword evidence="6 9" id="KW-0472">Membrane</keyword>
<dbReference type="EMBL" id="CP023737">
    <property type="protein sequence ID" value="ATQ67589.1"/>
    <property type="molecule type" value="Genomic_DNA"/>
</dbReference>
<evidence type="ECO:0000256" key="1">
    <source>
        <dbReference type="ARBA" id="ARBA00004167"/>
    </source>
</evidence>
<dbReference type="PANTHER" id="PTHR38035">
    <property type="entry name" value="UPF0070 PROTEIN YFGM"/>
    <property type="match status" value="1"/>
</dbReference>
<dbReference type="Pfam" id="PF09976">
    <property type="entry name" value="TPR_21"/>
    <property type="match status" value="1"/>
</dbReference>
<evidence type="ECO:0000313" key="12">
    <source>
        <dbReference type="Proteomes" id="UP000230709"/>
    </source>
</evidence>
<name>A0A2D2CY77_METT3</name>
<gene>
    <name evidence="11" type="ORF">CQW49_06575</name>
</gene>
<evidence type="ECO:0000259" key="10">
    <source>
        <dbReference type="Pfam" id="PF09976"/>
    </source>
</evidence>
<organism evidence="11 12">
    <name type="scientific">Methylosinus trichosporium (strain ATCC 35070 / NCIMB 11131 / UNIQEM 75 / OB3b)</name>
    <dbReference type="NCBI Taxonomy" id="595536"/>
    <lineage>
        <taxon>Bacteria</taxon>
        <taxon>Pseudomonadati</taxon>
        <taxon>Pseudomonadota</taxon>
        <taxon>Alphaproteobacteria</taxon>
        <taxon>Hyphomicrobiales</taxon>
        <taxon>Methylocystaceae</taxon>
        <taxon>Methylosinus</taxon>
    </lineage>
</organism>
<dbReference type="InterPro" id="IPR026039">
    <property type="entry name" value="YfgM"/>
</dbReference>
<keyword evidence="3" id="KW-1003">Cell membrane</keyword>
<evidence type="ECO:0000256" key="3">
    <source>
        <dbReference type="ARBA" id="ARBA00022475"/>
    </source>
</evidence>
<sequence>MSDIFREVDEDVRRDQAANLWKRYRTPVIVAAALIVAGTAAWSFYENKRLEAAFAANQRYGAAAELAAAGKSAEAAAAFEAVAKETPKGYATLARLRAAEELAKSDKEKALAAFDAVAQDKSVDRLTQEVAKLRAGLVALEQGDRSKMVDRLGELVTSDGPFRYTAQELIGLDALNDGDFDEAQRVFKLLLDNLDAPHAMRQRASAYQALLNAARGGKPTPSAPAPAAPAPAPDAPAVEVK</sequence>
<keyword evidence="5 9" id="KW-1133">Transmembrane helix</keyword>